<name>A0A9Q9ELB1_9PEZI</name>
<proteinExistence type="predicted"/>
<reference evidence="2" key="1">
    <citation type="submission" date="2022-06" db="EMBL/GenBank/DDBJ databases">
        <title>Complete genome sequences of two strains of the flax pathogen Septoria linicola.</title>
        <authorList>
            <person name="Lapalu N."/>
            <person name="Simon A."/>
            <person name="Demenou B."/>
            <person name="Paumier D."/>
            <person name="Guillot M.-P."/>
            <person name="Gout L."/>
            <person name="Valade R."/>
        </authorList>
    </citation>
    <scope>NUCLEOTIDE SEQUENCE</scope>
    <source>
        <strain evidence="2">SE15195</strain>
    </source>
</reference>
<dbReference type="EMBL" id="CP099424">
    <property type="protein sequence ID" value="USW55621.1"/>
    <property type="molecule type" value="Genomic_DNA"/>
</dbReference>
<evidence type="ECO:0000256" key="1">
    <source>
        <dbReference type="SAM" id="MobiDB-lite"/>
    </source>
</evidence>
<accession>A0A9Q9ELB1</accession>
<dbReference type="AlphaFoldDB" id="A0A9Q9ELB1"/>
<evidence type="ECO:0000313" key="2">
    <source>
        <dbReference type="EMBL" id="USW55621.1"/>
    </source>
</evidence>
<sequence>MITWTIRRAQSSAVTKGTTWKSCIATTQCLRSFTSSGRHAQQETNPRRGRSPLERRYPVFTKFEPPRRDVASWTALLDGALPPHLRDVNVSPPLTVLSAAEVAQILLAAQYPLQEQEQPLDLLFHLGFEQNRWSAVVWLIKKLVDKFPARHGAESPLSGVGSVWQNTPKYSDLGLQPLEFDATTSEAATQSVTTRSLDKLLDGLHPETKSHEDTLRHDALGQVWRTLGAMTKACSGGDTRAEVLEIIAYLHHREVMPLAIYQAEPNPDKTAIQQPPLIPFLSSRILTSVSDAAWRAHEKLVIEEARANGSQYAALRPELPGTVFRVHVAGLRPEVWMELILWSCLYGGWIRQGSEVLRSLIKDRESPWTPLSWTDYQKSLPQNYRTEPRDWRSWEYIFKTRSQTSMDDPQPSTTSVDRTISSEVVNAFADALICTVNVGVGARGADIDEVVAALHDMGRFMADQRQDLSFGTWDALVLRLLDTHSATPETDSGIVQRLVGLSSGFGAGLHKRNTHHLPAYVRDGSMATQGVLHRALYGQIATGSFEGALEVFKLIQYRADKDKFASVATFFGRFMLSAPQDWKVRRNKNSLFQALNRQEMFTSNLPSIEYPSFDVQIPPTILAPFLDQITEAGALDFGRWLLYKTDVDGPVIRESSYNDPNLQPALVRFAAASNDRKLLASFKGSQLARASLRAILDSQIQRLNWAAAVEILNHLPGTPDFVWDAGNLAVAVRTMLQQIAKLGSDDSKAPEHLEDARTLVKDMITLKYDGNRTASTNRAAAIQSILSVLAAVDTKWFHFAYDLRPIRGHHDFALTTKQFNILLDGVVTAYGSAAGRRLLGIFWPHSARGSHDAAVKLIRNPAMRRRMPRARPEILDSIKRQRIIVAPPGQSDLYKFIGYGALTPNTNTILIILRKALQEAQSISQETAPVDDQTVSMENNVDGSADKVDLSPRGMVAWAVRRTAELPYVESSIIEQLDKVLVQQGMEDFRSELPKIYANMEQEVSGYSAGIDREIGSAESESNAFDEIPFSDEKPTVTQSSSK</sequence>
<dbReference type="OrthoDB" id="5341924at2759"/>
<evidence type="ECO:0000313" key="3">
    <source>
        <dbReference type="Proteomes" id="UP001056384"/>
    </source>
</evidence>
<dbReference type="Proteomes" id="UP001056384">
    <property type="component" value="Chromosome 7"/>
</dbReference>
<feature type="region of interest" description="Disordered" evidence="1">
    <location>
        <begin position="1011"/>
        <end position="1043"/>
    </location>
</feature>
<organism evidence="2 3">
    <name type="scientific">Septoria linicola</name>
    <dbReference type="NCBI Taxonomy" id="215465"/>
    <lineage>
        <taxon>Eukaryota</taxon>
        <taxon>Fungi</taxon>
        <taxon>Dikarya</taxon>
        <taxon>Ascomycota</taxon>
        <taxon>Pezizomycotina</taxon>
        <taxon>Dothideomycetes</taxon>
        <taxon>Dothideomycetidae</taxon>
        <taxon>Mycosphaerellales</taxon>
        <taxon>Mycosphaerellaceae</taxon>
        <taxon>Septoria</taxon>
    </lineage>
</organism>
<gene>
    <name evidence="2" type="ORF">Slin15195_G089400</name>
</gene>
<keyword evidence="3" id="KW-1185">Reference proteome</keyword>
<protein>
    <submittedName>
        <fullName evidence="2">Uncharacterized protein</fullName>
    </submittedName>
</protein>